<reference evidence="1 2" key="1">
    <citation type="submission" date="2023-08" db="EMBL/GenBank/DDBJ databases">
        <title>Black Yeasts Isolated from many extreme environments.</title>
        <authorList>
            <person name="Coleine C."/>
            <person name="Stajich J.E."/>
            <person name="Selbmann L."/>
        </authorList>
    </citation>
    <scope>NUCLEOTIDE SEQUENCE [LARGE SCALE GENOMIC DNA]</scope>
    <source>
        <strain evidence="1 2">CCFEE 5910</strain>
    </source>
</reference>
<organism evidence="1 2">
    <name type="scientific">Lithohypha guttulata</name>
    <dbReference type="NCBI Taxonomy" id="1690604"/>
    <lineage>
        <taxon>Eukaryota</taxon>
        <taxon>Fungi</taxon>
        <taxon>Dikarya</taxon>
        <taxon>Ascomycota</taxon>
        <taxon>Pezizomycotina</taxon>
        <taxon>Eurotiomycetes</taxon>
        <taxon>Chaetothyriomycetidae</taxon>
        <taxon>Chaetothyriales</taxon>
        <taxon>Trichomeriaceae</taxon>
        <taxon>Lithohypha</taxon>
    </lineage>
</organism>
<comment type="caution">
    <text evidence="1">The sequence shown here is derived from an EMBL/GenBank/DDBJ whole genome shotgun (WGS) entry which is preliminary data.</text>
</comment>
<sequence>MPPSSLAPHERRERWMTAIAGSFHQATIWRATRDQRLEIEELVVALSHRIPTFLAKIEDLLQAHRTRVFCHQVTEALDVVRKGYRAVMKWLEQGSWTIAEEQEKKELHIKHLVIFNHYRKVFGECFSRFRKLARYFKEVLKAEPRKRVRRRRSCSDLEDTRSAGTEQRLVYEVMLRDVAKVLEKSLVDGLSKTHEQYNSSQLFCEYVANVQDRNEKEEKLWKREGKRYPYPDYKLKDPTQKKVSFWFCSSKVQEVPPWSEDEELQKWFP</sequence>
<accession>A0AAN7SZJ7</accession>
<dbReference type="EMBL" id="JAVRRJ010000004">
    <property type="protein sequence ID" value="KAK5085747.1"/>
    <property type="molecule type" value="Genomic_DNA"/>
</dbReference>
<name>A0AAN7SZJ7_9EURO</name>
<keyword evidence="2" id="KW-1185">Reference proteome</keyword>
<protein>
    <submittedName>
        <fullName evidence="1">Uncharacterized protein</fullName>
    </submittedName>
</protein>
<proteinExistence type="predicted"/>
<dbReference type="AlphaFoldDB" id="A0AAN7SZJ7"/>
<dbReference type="Proteomes" id="UP001309876">
    <property type="component" value="Unassembled WGS sequence"/>
</dbReference>
<evidence type="ECO:0000313" key="1">
    <source>
        <dbReference type="EMBL" id="KAK5085747.1"/>
    </source>
</evidence>
<evidence type="ECO:0000313" key="2">
    <source>
        <dbReference type="Proteomes" id="UP001309876"/>
    </source>
</evidence>
<gene>
    <name evidence="1" type="ORF">LTR05_005035</name>
</gene>